<reference evidence="14 15" key="2">
    <citation type="submission" date="2020-08" db="EMBL/GenBank/DDBJ databases">
        <authorList>
            <person name="Partida-Martinez L."/>
            <person name="Huntemann M."/>
            <person name="Clum A."/>
            <person name="Wang J."/>
            <person name="Palaniappan K."/>
            <person name="Ritter S."/>
            <person name="Chen I.-M."/>
            <person name="Stamatis D."/>
            <person name="Reddy T."/>
            <person name="O'Malley R."/>
            <person name="Daum C."/>
            <person name="Shapiro N."/>
            <person name="Ivanova N."/>
            <person name="Kyrpides N."/>
            <person name="Woyke T."/>
        </authorList>
    </citation>
    <scope>NUCLEOTIDE SEQUENCE [LARGE SCALE GENOMIC DNA]</scope>
    <source>
        <strain evidence="14 15">RAS26</strain>
    </source>
</reference>
<evidence type="ECO:0000256" key="10">
    <source>
        <dbReference type="NCBIfam" id="TIGR00131"/>
    </source>
</evidence>
<evidence type="ECO:0000256" key="5">
    <source>
        <dbReference type="ARBA" id="ARBA00022777"/>
    </source>
</evidence>
<evidence type="ECO:0000256" key="3">
    <source>
        <dbReference type="ARBA" id="ARBA00022723"/>
    </source>
</evidence>
<dbReference type="AlphaFoldDB" id="A0A7W4YBF3"/>
<dbReference type="PROSITE" id="PS00106">
    <property type="entry name" value="GALACTOKINASE"/>
    <property type="match status" value="1"/>
</dbReference>
<keyword evidence="2 14" id="KW-0808">Transferase</keyword>
<keyword evidence="6" id="KW-0067">ATP-binding</keyword>
<dbReference type="PROSITE" id="PS00627">
    <property type="entry name" value="GHMP_KINASES_ATP"/>
    <property type="match status" value="1"/>
</dbReference>
<dbReference type="GO" id="GO:0005829">
    <property type="term" value="C:cytosol"/>
    <property type="evidence" value="ECO:0007669"/>
    <property type="project" value="TreeGrafter"/>
</dbReference>
<feature type="domain" description="GHMP kinase N-terminal" evidence="11">
    <location>
        <begin position="112"/>
        <end position="212"/>
    </location>
</feature>
<dbReference type="RefSeq" id="WP_311701948.1">
    <property type="nucleotide sequence ID" value="NZ_JACHVX010000002.1"/>
</dbReference>
<dbReference type="EC" id="2.7.1.6" evidence="10"/>
<comment type="similarity">
    <text evidence="1">Belongs to the GHMP kinase family. GalK subfamily.</text>
</comment>
<accession>A0A7W4YBF3</accession>
<reference evidence="14 15" key="1">
    <citation type="submission" date="2020-08" db="EMBL/GenBank/DDBJ databases">
        <title>The Agave Microbiome: Exploring the role of microbial communities in plant adaptations to desert environments.</title>
        <authorList>
            <person name="Partida-Martinez L.P."/>
        </authorList>
    </citation>
    <scope>NUCLEOTIDE SEQUENCE [LARGE SCALE GENOMIC DNA]</scope>
    <source>
        <strain evidence="14 15">RAS26</strain>
    </source>
</reference>
<dbReference type="Gene3D" id="3.30.230.10">
    <property type="match status" value="1"/>
</dbReference>
<sequence length="423" mass="43584">MTVERVEAWTRDDGAARARALFVERFGEEPDGVWSAPGRVNLIGEHTDYNGGLCLPMALPHRTYVAVRRTPVPEGRVSGVVRLASAQAPAGEVREVALADVAPGTVDGWPAYVVGVAWALRQAGDLDEGAGGFDVAVDSCVPFGAGLSSSAALECSVAVALDDVFVLGLAGTPGDPGSPDDAGRARLAAACVRAENEIAGAPTGGMDQSVSLRATPGHALELDCRDLSVRQVPFDLAAHDLALLVIDTRAEHALVDGQYAARRATCEAAARRLGIPTLREVDPAGLDATLAALTADPPEGEDADVAVRRVRHVVTEIARVESFVDLLDAGRVREVGPLMDASHSSLRDDYEVSARELDVAVAAAREAGALGARMTGGGFGGSAIALVEAGAVDDVARAVAGAFEREGLRAPAFLVATPSAPAA</sequence>
<dbReference type="GO" id="GO:0005524">
    <property type="term" value="F:ATP binding"/>
    <property type="evidence" value="ECO:0007669"/>
    <property type="project" value="UniProtKB-UniRule"/>
</dbReference>
<keyword evidence="7" id="KW-0460">Magnesium</keyword>
<dbReference type="GO" id="GO:0004335">
    <property type="term" value="F:galactokinase activity"/>
    <property type="evidence" value="ECO:0007669"/>
    <property type="project" value="UniProtKB-UniRule"/>
</dbReference>
<keyword evidence="3" id="KW-0479">Metal-binding</keyword>
<name>A0A7W4YBF3_9CELL</name>
<evidence type="ECO:0000259" key="13">
    <source>
        <dbReference type="Pfam" id="PF10509"/>
    </source>
</evidence>
<dbReference type="InterPro" id="IPR020568">
    <property type="entry name" value="Ribosomal_Su5_D2-typ_SF"/>
</dbReference>
<evidence type="ECO:0000256" key="1">
    <source>
        <dbReference type="ARBA" id="ARBA00006566"/>
    </source>
</evidence>
<keyword evidence="8" id="KW-0299">Galactose metabolism</keyword>
<dbReference type="PANTHER" id="PTHR10457">
    <property type="entry name" value="MEVALONATE KINASE/GALACTOKINASE"/>
    <property type="match status" value="1"/>
</dbReference>
<dbReference type="GO" id="GO:0046872">
    <property type="term" value="F:metal ion binding"/>
    <property type="evidence" value="ECO:0007669"/>
    <property type="project" value="UniProtKB-KW"/>
</dbReference>
<dbReference type="InterPro" id="IPR006204">
    <property type="entry name" value="GHMP_kinase_N_dom"/>
</dbReference>
<dbReference type="PRINTS" id="PR00473">
    <property type="entry name" value="GALCTOKINASE"/>
</dbReference>
<dbReference type="Pfam" id="PF00288">
    <property type="entry name" value="GHMP_kinases_N"/>
    <property type="match status" value="1"/>
</dbReference>
<gene>
    <name evidence="14" type="ORF">FHR80_001599</name>
</gene>
<protein>
    <recommendedName>
        <fullName evidence="10">Galactokinase</fullName>
        <ecNumber evidence="10">2.7.1.6</ecNumber>
    </recommendedName>
</protein>
<keyword evidence="5 14" id="KW-0418">Kinase</keyword>
<dbReference type="Proteomes" id="UP000518206">
    <property type="component" value="Unassembled WGS sequence"/>
</dbReference>
<dbReference type="NCBIfam" id="TIGR00131">
    <property type="entry name" value="gal_kin"/>
    <property type="match status" value="1"/>
</dbReference>
<evidence type="ECO:0000256" key="9">
    <source>
        <dbReference type="ARBA" id="ARBA00023277"/>
    </source>
</evidence>
<dbReference type="EMBL" id="JACHVX010000002">
    <property type="protein sequence ID" value="MBB2922687.1"/>
    <property type="molecule type" value="Genomic_DNA"/>
</dbReference>
<dbReference type="FunFam" id="3.30.70.890:FF:000001">
    <property type="entry name" value="Galactokinase"/>
    <property type="match status" value="1"/>
</dbReference>
<dbReference type="InterPro" id="IPR013750">
    <property type="entry name" value="GHMP_kinase_C_dom"/>
</dbReference>
<evidence type="ECO:0000259" key="12">
    <source>
        <dbReference type="Pfam" id="PF08544"/>
    </source>
</evidence>
<dbReference type="Gene3D" id="3.30.70.890">
    <property type="entry name" value="GHMP kinase, C-terminal domain"/>
    <property type="match status" value="1"/>
</dbReference>
<proteinExistence type="inferred from homology"/>
<dbReference type="Pfam" id="PF08544">
    <property type="entry name" value="GHMP_kinases_C"/>
    <property type="match status" value="1"/>
</dbReference>
<dbReference type="InterPro" id="IPR014721">
    <property type="entry name" value="Ribsml_uS5_D2-typ_fold_subgr"/>
</dbReference>
<dbReference type="PANTHER" id="PTHR10457:SF7">
    <property type="entry name" value="GALACTOKINASE-RELATED"/>
    <property type="match status" value="1"/>
</dbReference>
<dbReference type="InterPro" id="IPR006206">
    <property type="entry name" value="Mevalonate/galactokinase"/>
</dbReference>
<dbReference type="PRINTS" id="PR00959">
    <property type="entry name" value="MEVGALKINASE"/>
</dbReference>
<keyword evidence="9" id="KW-0119">Carbohydrate metabolism</keyword>
<dbReference type="SUPFAM" id="SSF55060">
    <property type="entry name" value="GHMP Kinase, C-terminal domain"/>
    <property type="match status" value="1"/>
</dbReference>
<evidence type="ECO:0000313" key="14">
    <source>
        <dbReference type="EMBL" id="MBB2922687.1"/>
    </source>
</evidence>
<dbReference type="InterPro" id="IPR036554">
    <property type="entry name" value="GHMP_kinase_C_sf"/>
</dbReference>
<dbReference type="PIRSF" id="PIRSF000530">
    <property type="entry name" value="Galactokinase"/>
    <property type="match status" value="1"/>
</dbReference>
<evidence type="ECO:0000256" key="6">
    <source>
        <dbReference type="ARBA" id="ARBA00022840"/>
    </source>
</evidence>
<evidence type="ECO:0000256" key="2">
    <source>
        <dbReference type="ARBA" id="ARBA00022679"/>
    </source>
</evidence>
<comment type="caution">
    <text evidence="14">The sequence shown here is derived from an EMBL/GenBank/DDBJ whole genome shotgun (WGS) entry which is preliminary data.</text>
</comment>
<dbReference type="InterPro" id="IPR000705">
    <property type="entry name" value="Galactokinase"/>
</dbReference>
<feature type="domain" description="GHMP kinase C-terminal" evidence="12">
    <location>
        <begin position="324"/>
        <end position="403"/>
    </location>
</feature>
<evidence type="ECO:0000256" key="8">
    <source>
        <dbReference type="ARBA" id="ARBA00023144"/>
    </source>
</evidence>
<dbReference type="GO" id="GO:0006012">
    <property type="term" value="P:galactose metabolic process"/>
    <property type="evidence" value="ECO:0007669"/>
    <property type="project" value="UniProtKB-UniRule"/>
</dbReference>
<evidence type="ECO:0000259" key="11">
    <source>
        <dbReference type="Pfam" id="PF00288"/>
    </source>
</evidence>
<keyword evidence="4" id="KW-0547">Nucleotide-binding</keyword>
<dbReference type="Pfam" id="PF10509">
    <property type="entry name" value="GalKase_gal_bdg"/>
    <property type="match status" value="1"/>
</dbReference>
<feature type="domain" description="Galactokinase N-terminal" evidence="13">
    <location>
        <begin position="21"/>
        <end position="69"/>
    </location>
</feature>
<evidence type="ECO:0000313" key="15">
    <source>
        <dbReference type="Proteomes" id="UP000518206"/>
    </source>
</evidence>
<dbReference type="InterPro" id="IPR019741">
    <property type="entry name" value="Galactokinase_CS"/>
</dbReference>
<dbReference type="InterPro" id="IPR019539">
    <property type="entry name" value="GalKase_N"/>
</dbReference>
<dbReference type="SUPFAM" id="SSF54211">
    <property type="entry name" value="Ribosomal protein S5 domain 2-like"/>
    <property type="match status" value="1"/>
</dbReference>
<evidence type="ECO:0000256" key="4">
    <source>
        <dbReference type="ARBA" id="ARBA00022741"/>
    </source>
</evidence>
<organism evidence="14 15">
    <name type="scientific">Cellulomonas cellasea</name>
    <dbReference type="NCBI Taxonomy" id="43670"/>
    <lineage>
        <taxon>Bacteria</taxon>
        <taxon>Bacillati</taxon>
        <taxon>Actinomycetota</taxon>
        <taxon>Actinomycetes</taxon>
        <taxon>Micrococcales</taxon>
        <taxon>Cellulomonadaceae</taxon>
        <taxon>Cellulomonas</taxon>
    </lineage>
</organism>
<evidence type="ECO:0000256" key="7">
    <source>
        <dbReference type="ARBA" id="ARBA00022842"/>
    </source>
</evidence>
<dbReference type="InterPro" id="IPR006203">
    <property type="entry name" value="GHMP_knse_ATP-bd_CS"/>
</dbReference>